<dbReference type="SUPFAM" id="SSF48403">
    <property type="entry name" value="Ankyrin repeat"/>
    <property type="match status" value="1"/>
</dbReference>
<protein>
    <recommendedName>
        <fullName evidence="4">Ankyrin repeat domain-containing protein</fullName>
    </recommendedName>
</protein>
<feature type="compositionally biased region" description="Basic and acidic residues" evidence="1">
    <location>
        <begin position="23"/>
        <end position="38"/>
    </location>
</feature>
<feature type="region of interest" description="Disordered" evidence="1">
    <location>
        <begin position="1"/>
        <end position="47"/>
    </location>
</feature>
<name>A0ABN0YH11_9ACTN</name>
<dbReference type="Gene3D" id="1.25.40.20">
    <property type="entry name" value="Ankyrin repeat-containing domain"/>
    <property type="match status" value="1"/>
</dbReference>
<dbReference type="InterPro" id="IPR002110">
    <property type="entry name" value="Ankyrin_rpt"/>
</dbReference>
<keyword evidence="3" id="KW-1185">Reference proteome</keyword>
<evidence type="ECO:0000313" key="2">
    <source>
        <dbReference type="EMBL" id="GAA0395345.1"/>
    </source>
</evidence>
<gene>
    <name evidence="2" type="ORF">GCM10010357_15450</name>
</gene>
<reference evidence="2 3" key="1">
    <citation type="journal article" date="2019" name="Int. J. Syst. Evol. Microbiol.">
        <title>The Global Catalogue of Microorganisms (GCM) 10K type strain sequencing project: providing services to taxonomists for standard genome sequencing and annotation.</title>
        <authorList>
            <consortium name="The Broad Institute Genomics Platform"/>
            <consortium name="The Broad Institute Genome Sequencing Center for Infectious Disease"/>
            <person name="Wu L."/>
            <person name="Ma J."/>
        </authorList>
    </citation>
    <scope>NUCLEOTIDE SEQUENCE [LARGE SCALE GENOMIC DNA]</scope>
    <source>
        <strain evidence="2 3">JCM 4788</strain>
    </source>
</reference>
<dbReference type="Proteomes" id="UP001500879">
    <property type="component" value="Unassembled WGS sequence"/>
</dbReference>
<dbReference type="Pfam" id="PF12796">
    <property type="entry name" value="Ank_2"/>
    <property type="match status" value="1"/>
</dbReference>
<evidence type="ECO:0008006" key="4">
    <source>
        <dbReference type="Google" id="ProtNLM"/>
    </source>
</evidence>
<dbReference type="EMBL" id="BAAABX010000015">
    <property type="protein sequence ID" value="GAA0395345.1"/>
    <property type="molecule type" value="Genomic_DNA"/>
</dbReference>
<sequence>MDTSSQSRHPAPSGAEPPATAVPDERRDPQDADGRDDPDAGTDPGAQWVGLLHRAAENGSPESVRELARRVADVDRPDEWGETALWKAVCHGAEANVVELLAAGADAWTPRMGRWSPGRLALTTRLAPLFAAGAPEHARLTEAERAAFAAADGQAAAFGDDLYTEGISVAFLSGVTLPEAMVRLGADPDDPGPTAYDPYDDWDHSSRFVAATAVPGGCALLQPTYYGLYTDTWLAALTDGGGRAYGLYFNPKGGVFGTLAENGVPLHGEEIGLPPLDADVPAGHWTHRFWLWDRPARRWNNNELAYACHQAGITVPDARPITGPPDRWIEIPEDSALADA</sequence>
<accession>A0ABN0YH11</accession>
<dbReference type="RefSeq" id="WP_344021323.1">
    <property type="nucleotide sequence ID" value="NZ_BAAABX010000015.1"/>
</dbReference>
<evidence type="ECO:0000313" key="3">
    <source>
        <dbReference type="Proteomes" id="UP001500879"/>
    </source>
</evidence>
<proteinExistence type="predicted"/>
<organism evidence="2 3">
    <name type="scientific">Streptomyces luteireticuli</name>
    <dbReference type="NCBI Taxonomy" id="173858"/>
    <lineage>
        <taxon>Bacteria</taxon>
        <taxon>Bacillati</taxon>
        <taxon>Actinomycetota</taxon>
        <taxon>Actinomycetes</taxon>
        <taxon>Kitasatosporales</taxon>
        <taxon>Streptomycetaceae</taxon>
        <taxon>Streptomyces</taxon>
    </lineage>
</organism>
<evidence type="ECO:0000256" key="1">
    <source>
        <dbReference type="SAM" id="MobiDB-lite"/>
    </source>
</evidence>
<dbReference type="InterPro" id="IPR036770">
    <property type="entry name" value="Ankyrin_rpt-contain_sf"/>
</dbReference>
<comment type="caution">
    <text evidence="2">The sequence shown here is derived from an EMBL/GenBank/DDBJ whole genome shotgun (WGS) entry which is preliminary data.</text>
</comment>